<dbReference type="FunFam" id="3.40.50.12160:FF:000001">
    <property type="entry name" value="tRNA-2-methylthio-N(6)-dimethylallyladenosine synthase"/>
    <property type="match status" value="1"/>
</dbReference>
<dbReference type="PROSITE" id="PS51449">
    <property type="entry name" value="MTTASE_N"/>
    <property type="match status" value="1"/>
</dbReference>
<dbReference type="RefSeq" id="WP_115221427.1">
    <property type="nucleotide sequence ID" value="NZ_CAXYJE010000003.1"/>
</dbReference>
<dbReference type="Proteomes" id="UP000254677">
    <property type="component" value="Unassembled WGS sequence"/>
</dbReference>
<dbReference type="SFLD" id="SFLDS00029">
    <property type="entry name" value="Radical_SAM"/>
    <property type="match status" value="1"/>
</dbReference>
<feature type="binding site" evidence="14">
    <location>
        <position position="161"/>
    </location>
    <ligand>
        <name>[4Fe-4S] cluster</name>
        <dbReference type="ChEBI" id="CHEBI:49883"/>
        <label>2</label>
        <note>4Fe-4S-S-AdoMet</note>
    </ligand>
</feature>
<organism evidence="18 19">
    <name type="scientific">Legionella donaldsonii</name>
    <dbReference type="NCBI Taxonomy" id="45060"/>
    <lineage>
        <taxon>Bacteria</taxon>
        <taxon>Pseudomonadati</taxon>
        <taxon>Pseudomonadota</taxon>
        <taxon>Gammaproteobacteria</taxon>
        <taxon>Legionellales</taxon>
        <taxon>Legionellaceae</taxon>
        <taxon>Legionella</taxon>
    </lineage>
</organism>
<evidence type="ECO:0000256" key="3">
    <source>
        <dbReference type="ARBA" id="ARBA00022490"/>
    </source>
</evidence>
<dbReference type="PANTHER" id="PTHR43020">
    <property type="entry name" value="CDK5 REGULATORY SUBUNIT-ASSOCIATED PROTEIN 1"/>
    <property type="match status" value="1"/>
</dbReference>
<evidence type="ECO:0000256" key="5">
    <source>
        <dbReference type="ARBA" id="ARBA00022691"/>
    </source>
</evidence>
<dbReference type="Pfam" id="PF01938">
    <property type="entry name" value="TRAM"/>
    <property type="match status" value="1"/>
</dbReference>
<dbReference type="SFLD" id="SFLDF00273">
    <property type="entry name" value="(dimethylallyl)adenosine_tRNA"/>
    <property type="match status" value="1"/>
</dbReference>
<comment type="catalytic activity">
    <reaction evidence="12">
        <text>2-thio-N(6)-dimethylallyladenosine(37) in tRNA + S-adenosyl-L-methionine = 2-methylsulfanyl-N(6)-dimethylallyladenosine(37) in tRNA + S-adenosyl-L-homocysteine + H(+)</text>
        <dbReference type="Rhea" id="RHEA:37063"/>
        <dbReference type="Rhea" id="RHEA-COMP:10376"/>
        <dbReference type="Rhea" id="RHEA-COMP:10377"/>
        <dbReference type="ChEBI" id="CHEBI:15378"/>
        <dbReference type="ChEBI" id="CHEBI:57856"/>
        <dbReference type="ChEBI" id="CHEBI:59789"/>
        <dbReference type="ChEBI" id="CHEBI:74416"/>
        <dbReference type="ChEBI" id="CHEBI:74417"/>
    </reaction>
    <physiologicalReaction direction="left-to-right" evidence="12">
        <dbReference type="Rhea" id="RHEA:37064"/>
    </physiologicalReaction>
</comment>
<dbReference type="InterPro" id="IPR006638">
    <property type="entry name" value="Elp3/MiaA/NifB-like_rSAM"/>
</dbReference>
<dbReference type="Pfam" id="PF00919">
    <property type="entry name" value="UPF0004"/>
    <property type="match status" value="1"/>
</dbReference>
<dbReference type="SFLD" id="SFLDG01082">
    <property type="entry name" value="B12-binding_domain_containing"/>
    <property type="match status" value="1"/>
</dbReference>
<feature type="binding site" evidence="14">
    <location>
        <position position="83"/>
    </location>
    <ligand>
        <name>[4Fe-4S] cluster</name>
        <dbReference type="ChEBI" id="CHEBI:49883"/>
        <label>1</label>
    </ligand>
</feature>
<evidence type="ECO:0000256" key="2">
    <source>
        <dbReference type="ARBA" id="ARBA00022485"/>
    </source>
</evidence>
<dbReference type="PROSITE" id="PS51918">
    <property type="entry name" value="RADICAL_SAM"/>
    <property type="match status" value="1"/>
</dbReference>
<dbReference type="SMART" id="SM00729">
    <property type="entry name" value="Elp3"/>
    <property type="match status" value="1"/>
</dbReference>
<sequence>MAKKLFIKTNGCQMNEYDSSKMAEVLLQSHGLEKTESVEEADVILLNTCSIREKAQEKVFSQLGQWREFKQKNPHVVIGVGGCVASQEGADIIKRAPYVDLVFGPQTLHRLPTLLNERLSSKKPVVDISFPEIEKFDHLPAPRAEGPVAFVSIMEGCSKYCSYCVVPYTRGEEISRPFDDVLAECYHLATQGVREINLLGQNVNDYRGPMNNGEIADLALLIHYLAAIDGIGRIRFTTSHPLAFSDNLINAYAEVPELANHLHLPIQSGSDKILSMMKRGYTAMEFKSKIRKLRKIRPDIRLSTDIIVGFPGETDKDFQDTMDLVHEIGFDTSFSFIFSPRPGTPAANLADETPMEVKKQRLQILQNRLLMQASRYSQALVGNTQRILVTGTSKKDSQQLAGRTECNRVVNFDGPHELIGQFANVHISEALPNSLRGRLVQGE</sequence>
<dbReference type="Gene3D" id="3.40.50.12160">
    <property type="entry name" value="Methylthiotransferase, N-terminal domain"/>
    <property type="match status" value="1"/>
</dbReference>
<keyword evidence="5 14" id="KW-0949">S-adenosyl-L-methionine</keyword>
<comment type="similarity">
    <text evidence="14">Belongs to the methylthiotransferase family. MiaB subfamily.</text>
</comment>
<keyword evidence="3 14" id="KW-0963">Cytoplasm</keyword>
<name>A0A378J528_9GAMM</name>
<keyword evidence="19" id="KW-1185">Reference proteome</keyword>
<feature type="binding site" evidence="14">
    <location>
        <position position="157"/>
    </location>
    <ligand>
        <name>[4Fe-4S] cluster</name>
        <dbReference type="ChEBI" id="CHEBI:49883"/>
        <label>2</label>
        <note>4Fe-4S-S-AdoMet</note>
    </ligand>
</feature>
<dbReference type="PROSITE" id="PS01278">
    <property type="entry name" value="MTTASE_RADICAL"/>
    <property type="match status" value="1"/>
</dbReference>
<evidence type="ECO:0000259" key="16">
    <source>
        <dbReference type="PROSITE" id="PS51449"/>
    </source>
</evidence>
<feature type="binding site" evidence="14">
    <location>
        <position position="49"/>
    </location>
    <ligand>
        <name>[4Fe-4S] cluster</name>
        <dbReference type="ChEBI" id="CHEBI:49883"/>
        <label>1</label>
    </ligand>
</feature>
<protein>
    <recommendedName>
        <fullName evidence="10 14">tRNA-2-methylthio-N(6)-dimethylallyladenosine synthase</fullName>
        <ecNumber evidence="10 14">2.8.4.3</ecNumber>
    </recommendedName>
    <alternativeName>
        <fullName evidence="14">(Dimethylallyl)adenosine tRNA methylthiotransferase MiaB</fullName>
    </alternativeName>
    <alternativeName>
        <fullName evidence="14">tRNA-i(6)A37 methylthiotransferase</fullName>
    </alternativeName>
</protein>
<dbReference type="GO" id="GO:0051539">
    <property type="term" value="F:4 iron, 4 sulfur cluster binding"/>
    <property type="evidence" value="ECO:0007669"/>
    <property type="project" value="UniProtKB-UniRule"/>
</dbReference>
<comment type="cofactor">
    <cofactor evidence="14">
        <name>[4Fe-4S] cluster</name>
        <dbReference type="ChEBI" id="CHEBI:49883"/>
    </cofactor>
    <text evidence="14">Binds 2 [4Fe-4S] clusters. One cluster is coordinated with 3 cysteines and an exchangeable S-adenosyl-L-methionine.</text>
</comment>
<evidence type="ECO:0000256" key="6">
    <source>
        <dbReference type="ARBA" id="ARBA00022694"/>
    </source>
</evidence>
<comment type="catalytic activity">
    <reaction evidence="11">
        <text>N(6)-dimethylallyladenosine(37) in tRNA + (sulfur carrier)-SH + AH2 + S-adenosyl-L-methionine = 2-thio-N(6)-dimethylallyladenosine(37) in tRNA + (sulfur carrier)-H + 5'-deoxyadenosine + L-methionine + A + H(+)</text>
        <dbReference type="Rhea" id="RHEA:36339"/>
        <dbReference type="Rhea" id="RHEA-COMP:10375"/>
        <dbReference type="Rhea" id="RHEA-COMP:10377"/>
        <dbReference type="Rhea" id="RHEA-COMP:14737"/>
        <dbReference type="Rhea" id="RHEA-COMP:14739"/>
        <dbReference type="ChEBI" id="CHEBI:13193"/>
        <dbReference type="ChEBI" id="CHEBI:15378"/>
        <dbReference type="ChEBI" id="CHEBI:17319"/>
        <dbReference type="ChEBI" id="CHEBI:17499"/>
        <dbReference type="ChEBI" id="CHEBI:29917"/>
        <dbReference type="ChEBI" id="CHEBI:57844"/>
        <dbReference type="ChEBI" id="CHEBI:59789"/>
        <dbReference type="ChEBI" id="CHEBI:64428"/>
        <dbReference type="ChEBI" id="CHEBI:74415"/>
        <dbReference type="ChEBI" id="CHEBI:74416"/>
    </reaction>
    <physiologicalReaction direction="left-to-right" evidence="11">
        <dbReference type="Rhea" id="RHEA:36340"/>
    </physiologicalReaction>
</comment>
<comment type="subunit">
    <text evidence="14">Monomer.</text>
</comment>
<dbReference type="InterPro" id="IPR006463">
    <property type="entry name" value="MiaB_methiolase"/>
</dbReference>
<dbReference type="GO" id="GO:0046872">
    <property type="term" value="F:metal ion binding"/>
    <property type="evidence" value="ECO:0007669"/>
    <property type="project" value="UniProtKB-KW"/>
</dbReference>
<dbReference type="GO" id="GO:0005829">
    <property type="term" value="C:cytosol"/>
    <property type="evidence" value="ECO:0007669"/>
    <property type="project" value="TreeGrafter"/>
</dbReference>
<dbReference type="InterPro" id="IPR020612">
    <property type="entry name" value="Methylthiotransferase_CS"/>
</dbReference>
<evidence type="ECO:0000256" key="9">
    <source>
        <dbReference type="ARBA" id="ARBA00023014"/>
    </source>
</evidence>
<dbReference type="NCBIfam" id="TIGR01574">
    <property type="entry name" value="miaB-methiolase"/>
    <property type="match status" value="1"/>
</dbReference>
<dbReference type="EMBL" id="UGOA01000001">
    <property type="protein sequence ID" value="STX42725.1"/>
    <property type="molecule type" value="Genomic_DNA"/>
</dbReference>
<keyword evidence="9 14" id="KW-0411">Iron-sulfur</keyword>
<comment type="subcellular location">
    <subcellularLocation>
        <location evidence="14">Cytoplasm</location>
    </subcellularLocation>
</comment>
<evidence type="ECO:0000256" key="8">
    <source>
        <dbReference type="ARBA" id="ARBA00023004"/>
    </source>
</evidence>
<dbReference type="CDD" id="cd01335">
    <property type="entry name" value="Radical_SAM"/>
    <property type="match status" value="1"/>
</dbReference>
<evidence type="ECO:0000259" key="17">
    <source>
        <dbReference type="PROSITE" id="PS51918"/>
    </source>
</evidence>
<comment type="function">
    <text evidence="1 14">Catalyzes the methylthiolation of N6-(dimethylallyl)adenosine (i(6)A), leading to the formation of 2-methylthio-N6-(dimethylallyl)adenosine (ms(2)i(6)A) at position 37 in tRNAs that read codons beginning with uridine.</text>
</comment>
<evidence type="ECO:0000256" key="4">
    <source>
        <dbReference type="ARBA" id="ARBA00022679"/>
    </source>
</evidence>
<evidence type="ECO:0000259" key="15">
    <source>
        <dbReference type="PROSITE" id="PS50926"/>
    </source>
</evidence>
<dbReference type="OrthoDB" id="9805215at2"/>
<feature type="domain" description="TRAM" evidence="15">
    <location>
        <begin position="378"/>
        <end position="441"/>
    </location>
</feature>
<evidence type="ECO:0000256" key="13">
    <source>
        <dbReference type="ARBA" id="ARBA00052587"/>
    </source>
</evidence>
<gene>
    <name evidence="14 18" type="primary">miaB</name>
    <name evidence="18" type="ORF">NCTC13292_01740</name>
</gene>
<dbReference type="SFLD" id="SFLDG01061">
    <property type="entry name" value="methylthiotransferase"/>
    <property type="match status" value="1"/>
</dbReference>
<comment type="catalytic activity">
    <reaction evidence="13">
        <text>N(6)-dimethylallyladenosine(37) in tRNA + (sulfur carrier)-SH + AH2 + 2 S-adenosyl-L-methionine = 2-methylsulfanyl-N(6)-dimethylallyladenosine(37) in tRNA + (sulfur carrier)-H + 5'-deoxyadenosine + L-methionine + A + S-adenosyl-L-homocysteine + 2 H(+)</text>
        <dbReference type="Rhea" id="RHEA:37067"/>
        <dbReference type="Rhea" id="RHEA-COMP:10375"/>
        <dbReference type="Rhea" id="RHEA-COMP:10376"/>
        <dbReference type="Rhea" id="RHEA-COMP:14737"/>
        <dbReference type="Rhea" id="RHEA-COMP:14739"/>
        <dbReference type="ChEBI" id="CHEBI:13193"/>
        <dbReference type="ChEBI" id="CHEBI:15378"/>
        <dbReference type="ChEBI" id="CHEBI:17319"/>
        <dbReference type="ChEBI" id="CHEBI:17499"/>
        <dbReference type="ChEBI" id="CHEBI:29917"/>
        <dbReference type="ChEBI" id="CHEBI:57844"/>
        <dbReference type="ChEBI" id="CHEBI:57856"/>
        <dbReference type="ChEBI" id="CHEBI:59789"/>
        <dbReference type="ChEBI" id="CHEBI:64428"/>
        <dbReference type="ChEBI" id="CHEBI:74415"/>
        <dbReference type="ChEBI" id="CHEBI:74417"/>
        <dbReference type="EC" id="2.8.4.3"/>
    </reaction>
    <physiologicalReaction direction="left-to-right" evidence="13">
        <dbReference type="Rhea" id="RHEA:37068"/>
    </physiologicalReaction>
</comment>
<dbReference type="InterPro" id="IPR013848">
    <property type="entry name" value="Methylthiotransferase_N"/>
</dbReference>
<dbReference type="HAMAP" id="MF_01864">
    <property type="entry name" value="tRNA_metthiotr_MiaB"/>
    <property type="match status" value="1"/>
</dbReference>
<feature type="binding site" evidence="14">
    <location>
        <position position="12"/>
    </location>
    <ligand>
        <name>[4Fe-4S] cluster</name>
        <dbReference type="ChEBI" id="CHEBI:49883"/>
        <label>1</label>
    </ligand>
</feature>
<dbReference type="GO" id="GO:0035597">
    <property type="term" value="F:tRNA-2-methylthio-N(6)-dimethylallyladenosine(37) synthase activity"/>
    <property type="evidence" value="ECO:0007669"/>
    <property type="project" value="UniProtKB-EC"/>
</dbReference>
<dbReference type="InterPro" id="IPR007197">
    <property type="entry name" value="rSAM"/>
</dbReference>
<keyword evidence="8 14" id="KW-0408">Iron</keyword>
<keyword evidence="6 14" id="KW-0819">tRNA processing</keyword>
<dbReference type="Gene3D" id="3.80.30.20">
    <property type="entry name" value="tm_1862 like domain"/>
    <property type="match status" value="1"/>
</dbReference>
<dbReference type="InterPro" id="IPR058240">
    <property type="entry name" value="rSAM_sf"/>
</dbReference>
<keyword evidence="2 14" id="KW-0004">4Fe-4S</keyword>
<evidence type="ECO:0000313" key="18">
    <source>
        <dbReference type="EMBL" id="STX42725.1"/>
    </source>
</evidence>
<dbReference type="PANTHER" id="PTHR43020:SF2">
    <property type="entry name" value="MITOCHONDRIAL TRNA METHYLTHIOTRANSFERASE CDK5RAP1"/>
    <property type="match status" value="1"/>
</dbReference>
<feature type="domain" description="MTTase N-terminal" evidence="16">
    <location>
        <begin position="3"/>
        <end position="120"/>
    </location>
</feature>
<keyword evidence="7 14" id="KW-0479">Metal-binding</keyword>
<feature type="binding site" evidence="14">
    <location>
        <position position="164"/>
    </location>
    <ligand>
        <name>[4Fe-4S] cluster</name>
        <dbReference type="ChEBI" id="CHEBI:49883"/>
        <label>2</label>
        <note>4Fe-4S-S-AdoMet</note>
    </ligand>
</feature>
<dbReference type="SUPFAM" id="SSF102114">
    <property type="entry name" value="Radical SAM enzymes"/>
    <property type="match status" value="1"/>
</dbReference>
<dbReference type="InterPro" id="IPR023404">
    <property type="entry name" value="rSAM_horseshoe"/>
</dbReference>
<feature type="domain" description="Radical SAM core" evidence="17">
    <location>
        <begin position="143"/>
        <end position="375"/>
    </location>
</feature>
<evidence type="ECO:0000256" key="1">
    <source>
        <dbReference type="ARBA" id="ARBA00003234"/>
    </source>
</evidence>
<evidence type="ECO:0000256" key="12">
    <source>
        <dbReference type="ARBA" id="ARBA00052380"/>
    </source>
</evidence>
<evidence type="ECO:0000256" key="11">
    <source>
        <dbReference type="ARBA" id="ARBA00050926"/>
    </source>
</evidence>
<evidence type="ECO:0000256" key="7">
    <source>
        <dbReference type="ARBA" id="ARBA00022723"/>
    </source>
</evidence>
<accession>A0A378J528</accession>
<evidence type="ECO:0000256" key="10">
    <source>
        <dbReference type="ARBA" id="ARBA00033765"/>
    </source>
</evidence>
<dbReference type="NCBIfam" id="TIGR00089">
    <property type="entry name" value="MiaB/RimO family radical SAM methylthiotransferase"/>
    <property type="match status" value="1"/>
</dbReference>
<evidence type="ECO:0000313" key="19">
    <source>
        <dbReference type="Proteomes" id="UP000254677"/>
    </source>
</evidence>
<dbReference type="EC" id="2.8.4.3" evidence="10 14"/>
<dbReference type="Pfam" id="PF04055">
    <property type="entry name" value="Radical_SAM"/>
    <property type="match status" value="1"/>
</dbReference>
<evidence type="ECO:0000256" key="14">
    <source>
        <dbReference type="HAMAP-Rule" id="MF_01864"/>
    </source>
</evidence>
<keyword evidence="4 14" id="KW-0808">Transferase</keyword>
<dbReference type="AlphaFoldDB" id="A0A378J528"/>
<dbReference type="PROSITE" id="PS50926">
    <property type="entry name" value="TRAM"/>
    <property type="match status" value="1"/>
</dbReference>
<reference evidence="18 19" key="1">
    <citation type="submission" date="2018-06" db="EMBL/GenBank/DDBJ databases">
        <authorList>
            <consortium name="Pathogen Informatics"/>
            <person name="Doyle S."/>
        </authorList>
    </citation>
    <scope>NUCLEOTIDE SEQUENCE [LARGE SCALE GENOMIC DNA]</scope>
    <source>
        <strain evidence="18 19">NCTC13292</strain>
    </source>
</reference>
<proteinExistence type="inferred from homology"/>
<dbReference type="InterPro" id="IPR038135">
    <property type="entry name" value="Methylthiotransferase_N_sf"/>
</dbReference>
<dbReference type="InterPro" id="IPR005839">
    <property type="entry name" value="Methylthiotransferase"/>
</dbReference>
<dbReference type="InterPro" id="IPR002792">
    <property type="entry name" value="TRAM_dom"/>
</dbReference>
<dbReference type="FunFam" id="3.80.30.20:FF:000001">
    <property type="entry name" value="tRNA-2-methylthio-N(6)-dimethylallyladenosine synthase 2"/>
    <property type="match status" value="1"/>
</dbReference>